<dbReference type="RefSeq" id="WP_376861073.1">
    <property type="nucleotide sequence ID" value="NZ_JBHSLA010000004.1"/>
</dbReference>
<feature type="transmembrane region" description="Helical" evidence="1">
    <location>
        <begin position="119"/>
        <end position="137"/>
    </location>
</feature>
<dbReference type="Proteomes" id="UP001596162">
    <property type="component" value="Unassembled WGS sequence"/>
</dbReference>
<gene>
    <name evidence="2" type="ORF">ACFPH8_11445</name>
</gene>
<dbReference type="EMBL" id="JBHSLA010000004">
    <property type="protein sequence ID" value="MFC5195947.1"/>
    <property type="molecule type" value="Genomic_DNA"/>
</dbReference>
<accession>A0ABW0C6V6</accession>
<keyword evidence="1" id="KW-0812">Transmembrane</keyword>
<protein>
    <recommendedName>
        <fullName evidence="4">Positive regulator of sigma(E), RseC/MucC</fullName>
    </recommendedName>
</protein>
<evidence type="ECO:0000256" key="1">
    <source>
        <dbReference type="SAM" id="Phobius"/>
    </source>
</evidence>
<keyword evidence="1" id="KW-1133">Transmembrane helix</keyword>
<evidence type="ECO:0000313" key="2">
    <source>
        <dbReference type="EMBL" id="MFC5195947.1"/>
    </source>
</evidence>
<comment type="caution">
    <text evidence="2">The sequence shown here is derived from an EMBL/GenBank/DDBJ whole genome shotgun (WGS) entry which is preliminary data.</text>
</comment>
<name>A0ABW0C6V6_9FLAO</name>
<feature type="transmembrane region" description="Helical" evidence="1">
    <location>
        <begin position="92"/>
        <end position="113"/>
    </location>
</feature>
<evidence type="ECO:0000313" key="3">
    <source>
        <dbReference type="Proteomes" id="UP001596162"/>
    </source>
</evidence>
<sequence length="158" mass="17952">MVDIILNTKKINYSSNLKADSLKNKIEELFNQSNSTFVGDFTNQNKFSVYDKWSVIAWDVPNFKRKSAYLEGEILKSAKGTLLNLNMRPNTMLSVGPILAVLFGIILIIATRLNTGNSRFQFIGLFFILVGILYYALGSYSRNRLLNNFEKNLGLQKI</sequence>
<keyword evidence="1" id="KW-0472">Membrane</keyword>
<organism evidence="2 3">
    <name type="scientific">Bizionia hallyeonensis</name>
    <dbReference type="NCBI Taxonomy" id="1123757"/>
    <lineage>
        <taxon>Bacteria</taxon>
        <taxon>Pseudomonadati</taxon>
        <taxon>Bacteroidota</taxon>
        <taxon>Flavobacteriia</taxon>
        <taxon>Flavobacteriales</taxon>
        <taxon>Flavobacteriaceae</taxon>
        <taxon>Bizionia</taxon>
    </lineage>
</organism>
<proteinExistence type="predicted"/>
<reference evidence="3" key="1">
    <citation type="journal article" date="2019" name="Int. J. Syst. Evol. Microbiol.">
        <title>The Global Catalogue of Microorganisms (GCM) 10K type strain sequencing project: providing services to taxonomists for standard genome sequencing and annotation.</title>
        <authorList>
            <consortium name="The Broad Institute Genomics Platform"/>
            <consortium name="The Broad Institute Genome Sequencing Center for Infectious Disease"/>
            <person name="Wu L."/>
            <person name="Ma J."/>
        </authorList>
    </citation>
    <scope>NUCLEOTIDE SEQUENCE [LARGE SCALE GENOMIC DNA]</scope>
    <source>
        <strain evidence="3">JCM 17978</strain>
    </source>
</reference>
<evidence type="ECO:0008006" key="4">
    <source>
        <dbReference type="Google" id="ProtNLM"/>
    </source>
</evidence>
<keyword evidence="3" id="KW-1185">Reference proteome</keyword>